<dbReference type="InterPro" id="IPR041110">
    <property type="entry name" value="PBECR2"/>
</dbReference>
<accession>A0ABX7IKD7</accession>
<keyword evidence="3" id="KW-1185">Reference proteome</keyword>
<feature type="domain" description="Phage-Barnase-EndoU-ColicinE5/D-RelE like nuclease 2" evidence="1">
    <location>
        <begin position="48"/>
        <end position="162"/>
    </location>
</feature>
<evidence type="ECO:0000313" key="2">
    <source>
        <dbReference type="EMBL" id="QRV22782.1"/>
    </source>
</evidence>
<name>A0ABX7IKD7_9GAMM</name>
<dbReference type="EMBL" id="CP070273">
    <property type="protein sequence ID" value="QRV22782.1"/>
    <property type="molecule type" value="Genomic_DNA"/>
</dbReference>
<reference evidence="2 3" key="1">
    <citation type="submission" date="2021-02" db="EMBL/GenBank/DDBJ databases">
        <title>The genome of Marinomonas foliarum JZW.</title>
        <authorList>
            <person name="Sun M."/>
        </authorList>
    </citation>
    <scope>NUCLEOTIDE SEQUENCE [LARGE SCALE GENOMIC DNA]</scope>
    <source>
        <strain evidence="2 3">JZW</strain>
    </source>
</reference>
<sequence>MSKRDKTQQLWNELGLEDLRSLIPEHRLTCPGIVNAAEDFDSAFQILLDAFDLKEASDSTTLEAFIGLISVSGKDLRHIVEKRNDARERYVHYALATIQDPFEIWLSNYEDGTERFQFIGSFKTKVQMLVVVAKYENHTMWNFMHSNAKKLNRSRCGKIIYQRKRVTE</sequence>
<dbReference type="Pfam" id="PF18810">
    <property type="entry name" value="PBECR2"/>
    <property type="match status" value="1"/>
</dbReference>
<dbReference type="Proteomes" id="UP000644167">
    <property type="component" value="Chromosome"/>
</dbReference>
<evidence type="ECO:0000259" key="1">
    <source>
        <dbReference type="Pfam" id="PF18810"/>
    </source>
</evidence>
<evidence type="ECO:0000313" key="3">
    <source>
        <dbReference type="Proteomes" id="UP000644167"/>
    </source>
</evidence>
<proteinExistence type="predicted"/>
<organism evidence="2 3">
    <name type="scientific">Marinomonas foliarum</name>
    <dbReference type="NCBI Taxonomy" id="491950"/>
    <lineage>
        <taxon>Bacteria</taxon>
        <taxon>Pseudomonadati</taxon>
        <taxon>Pseudomonadota</taxon>
        <taxon>Gammaproteobacteria</taxon>
        <taxon>Oceanospirillales</taxon>
        <taxon>Oceanospirillaceae</taxon>
        <taxon>Marinomonas</taxon>
    </lineage>
</organism>
<dbReference type="RefSeq" id="WP_205113391.1">
    <property type="nucleotide sequence ID" value="NZ_CP070273.1"/>
</dbReference>
<protein>
    <recommendedName>
        <fullName evidence="1">Phage-Barnase-EndoU-ColicinE5/D-RelE like nuclease 2 domain-containing protein</fullName>
    </recommendedName>
</protein>
<gene>
    <name evidence="2" type="ORF">JSY38_11960</name>
</gene>